<gene>
    <name evidence="1" type="ORF">DPMN_058091</name>
</gene>
<organism evidence="1 2">
    <name type="scientific">Dreissena polymorpha</name>
    <name type="common">Zebra mussel</name>
    <name type="synonym">Mytilus polymorpha</name>
    <dbReference type="NCBI Taxonomy" id="45954"/>
    <lineage>
        <taxon>Eukaryota</taxon>
        <taxon>Metazoa</taxon>
        <taxon>Spiralia</taxon>
        <taxon>Lophotrochozoa</taxon>
        <taxon>Mollusca</taxon>
        <taxon>Bivalvia</taxon>
        <taxon>Autobranchia</taxon>
        <taxon>Heteroconchia</taxon>
        <taxon>Euheterodonta</taxon>
        <taxon>Imparidentia</taxon>
        <taxon>Neoheterodontei</taxon>
        <taxon>Myida</taxon>
        <taxon>Dreissenoidea</taxon>
        <taxon>Dreissenidae</taxon>
        <taxon>Dreissena</taxon>
    </lineage>
</organism>
<evidence type="ECO:0000313" key="1">
    <source>
        <dbReference type="EMBL" id="KAH3715383.1"/>
    </source>
</evidence>
<dbReference type="Proteomes" id="UP000828390">
    <property type="component" value="Unassembled WGS sequence"/>
</dbReference>
<proteinExistence type="predicted"/>
<protein>
    <submittedName>
        <fullName evidence="1">Uncharacterized protein</fullName>
    </submittedName>
</protein>
<reference evidence="1" key="2">
    <citation type="submission" date="2020-11" db="EMBL/GenBank/DDBJ databases">
        <authorList>
            <person name="McCartney M.A."/>
            <person name="Auch B."/>
            <person name="Kono T."/>
            <person name="Mallez S."/>
            <person name="Becker A."/>
            <person name="Gohl D.M."/>
            <person name="Silverstein K.A.T."/>
            <person name="Koren S."/>
            <person name="Bechman K.B."/>
            <person name="Herman A."/>
            <person name="Abrahante J.E."/>
            <person name="Garbe J."/>
        </authorList>
    </citation>
    <scope>NUCLEOTIDE SEQUENCE</scope>
    <source>
        <strain evidence="1">Duluth1</strain>
        <tissue evidence="1">Whole animal</tissue>
    </source>
</reference>
<accession>A0A9D4HF20</accession>
<reference evidence="1" key="1">
    <citation type="journal article" date="2019" name="bioRxiv">
        <title>The Genome of the Zebra Mussel, Dreissena polymorpha: A Resource for Invasive Species Research.</title>
        <authorList>
            <person name="McCartney M.A."/>
            <person name="Auch B."/>
            <person name="Kono T."/>
            <person name="Mallez S."/>
            <person name="Zhang Y."/>
            <person name="Obille A."/>
            <person name="Becker A."/>
            <person name="Abrahante J.E."/>
            <person name="Garbe J."/>
            <person name="Badalamenti J.P."/>
            <person name="Herman A."/>
            <person name="Mangelson H."/>
            <person name="Liachko I."/>
            <person name="Sullivan S."/>
            <person name="Sone E.D."/>
            <person name="Koren S."/>
            <person name="Silverstein K.A.T."/>
            <person name="Beckman K.B."/>
            <person name="Gohl D.M."/>
        </authorList>
    </citation>
    <scope>NUCLEOTIDE SEQUENCE</scope>
    <source>
        <strain evidence="1">Duluth1</strain>
        <tissue evidence="1">Whole animal</tissue>
    </source>
</reference>
<dbReference type="EMBL" id="JAIWYP010000013">
    <property type="protein sequence ID" value="KAH3715383.1"/>
    <property type="molecule type" value="Genomic_DNA"/>
</dbReference>
<sequence length="65" mass="7230">MGPNQSISSSPRILNSVRECYTKFEYAYSPSMHQVRVCTKSEYAPSMSLHPVRVLHPVGVCGTQS</sequence>
<name>A0A9D4HF20_DREPO</name>
<dbReference type="AlphaFoldDB" id="A0A9D4HF20"/>
<keyword evidence="2" id="KW-1185">Reference proteome</keyword>
<comment type="caution">
    <text evidence="1">The sequence shown here is derived from an EMBL/GenBank/DDBJ whole genome shotgun (WGS) entry which is preliminary data.</text>
</comment>
<evidence type="ECO:0000313" key="2">
    <source>
        <dbReference type="Proteomes" id="UP000828390"/>
    </source>
</evidence>